<sequence length="62" mass="7182">MELGWMVAIDFFTNFVWFLKIKVWGSFILDYSFFQGAQSKGFQDEDDEDSHGKRGFGDGDMS</sequence>
<gene>
    <name evidence="2" type="ORF">H5410_020887</name>
</gene>
<name>A0A9J5ZFK0_SOLCO</name>
<evidence type="ECO:0000313" key="3">
    <source>
        <dbReference type="Proteomes" id="UP000824120"/>
    </source>
</evidence>
<comment type="caution">
    <text evidence="2">The sequence shown here is derived from an EMBL/GenBank/DDBJ whole genome shotgun (WGS) entry which is preliminary data.</text>
</comment>
<proteinExistence type="predicted"/>
<feature type="compositionally biased region" description="Basic and acidic residues" evidence="1">
    <location>
        <begin position="50"/>
        <end position="62"/>
    </location>
</feature>
<evidence type="ECO:0000313" key="2">
    <source>
        <dbReference type="EMBL" id="KAG5609606.1"/>
    </source>
</evidence>
<accession>A0A9J5ZFK0</accession>
<dbReference type="AlphaFoldDB" id="A0A9J5ZFK0"/>
<organism evidence="2 3">
    <name type="scientific">Solanum commersonii</name>
    <name type="common">Commerson's wild potato</name>
    <name type="synonym">Commerson's nightshade</name>
    <dbReference type="NCBI Taxonomy" id="4109"/>
    <lineage>
        <taxon>Eukaryota</taxon>
        <taxon>Viridiplantae</taxon>
        <taxon>Streptophyta</taxon>
        <taxon>Embryophyta</taxon>
        <taxon>Tracheophyta</taxon>
        <taxon>Spermatophyta</taxon>
        <taxon>Magnoliopsida</taxon>
        <taxon>eudicotyledons</taxon>
        <taxon>Gunneridae</taxon>
        <taxon>Pentapetalae</taxon>
        <taxon>asterids</taxon>
        <taxon>lamiids</taxon>
        <taxon>Solanales</taxon>
        <taxon>Solanaceae</taxon>
        <taxon>Solanoideae</taxon>
        <taxon>Solaneae</taxon>
        <taxon>Solanum</taxon>
    </lineage>
</organism>
<keyword evidence="3" id="KW-1185">Reference proteome</keyword>
<reference evidence="2 3" key="1">
    <citation type="submission" date="2020-09" db="EMBL/GenBank/DDBJ databases">
        <title>De no assembly of potato wild relative species, Solanum commersonii.</title>
        <authorList>
            <person name="Cho K."/>
        </authorList>
    </citation>
    <scope>NUCLEOTIDE SEQUENCE [LARGE SCALE GENOMIC DNA]</scope>
    <source>
        <strain evidence="2">LZ3.2</strain>
        <tissue evidence="2">Leaf</tissue>
    </source>
</reference>
<dbReference type="EMBL" id="JACXVP010000004">
    <property type="protein sequence ID" value="KAG5609606.1"/>
    <property type="molecule type" value="Genomic_DNA"/>
</dbReference>
<evidence type="ECO:0000256" key="1">
    <source>
        <dbReference type="SAM" id="MobiDB-lite"/>
    </source>
</evidence>
<feature type="region of interest" description="Disordered" evidence="1">
    <location>
        <begin position="40"/>
        <end position="62"/>
    </location>
</feature>
<dbReference type="Proteomes" id="UP000824120">
    <property type="component" value="Chromosome 4"/>
</dbReference>
<protein>
    <submittedName>
        <fullName evidence="2">Uncharacterized protein</fullName>
    </submittedName>
</protein>